<name>A0A5M8PHE1_9LECA</name>
<dbReference type="EMBL" id="VXIT01000012">
    <property type="protein sequence ID" value="KAA6408819.1"/>
    <property type="molecule type" value="Genomic_DNA"/>
</dbReference>
<evidence type="ECO:0000313" key="1">
    <source>
        <dbReference type="EMBL" id="KAA6408819.1"/>
    </source>
</evidence>
<evidence type="ECO:0000313" key="2">
    <source>
        <dbReference type="Proteomes" id="UP000324767"/>
    </source>
</evidence>
<dbReference type="OrthoDB" id="5294920at2759"/>
<reference evidence="1 2" key="1">
    <citation type="submission" date="2019-09" db="EMBL/GenBank/DDBJ databases">
        <title>The hologenome of the rock-dwelling lichen Lasallia pustulata.</title>
        <authorList>
            <person name="Greshake Tzovaras B."/>
            <person name="Segers F."/>
            <person name="Bicker A."/>
            <person name="Dal Grande F."/>
            <person name="Otte J."/>
            <person name="Hankeln T."/>
            <person name="Schmitt I."/>
            <person name="Ebersberger I."/>
        </authorList>
    </citation>
    <scope>NUCLEOTIDE SEQUENCE [LARGE SCALE GENOMIC DNA]</scope>
    <source>
        <strain evidence="1">A1-1</strain>
    </source>
</reference>
<protein>
    <submittedName>
        <fullName evidence="1">Uncharacterized protein</fullName>
    </submittedName>
</protein>
<sequence length="222" mass="24197">MTSLPSSAPTFCESYPASFRKASAPKNHKYRSMLNMRTLSPSILSILLILAQLAALTLAMPVTTSPIGARGQFCSNAPTTKAGNMLDRRARPIHHFTPRSTFHSVIWCVPGSRTFVTLQIAQALDRDRIWPLLVDAFTRVHVRIQEQGDGLLPSNNGAGLWQLTRDGIILSVANANNHQTTWGVFGAAIAALADYMNQNRVFGTVAFNIFDGSNQVGQGSIM</sequence>
<dbReference type="Proteomes" id="UP000324767">
    <property type="component" value="Unassembled WGS sequence"/>
</dbReference>
<organism evidence="1 2">
    <name type="scientific">Lasallia pustulata</name>
    <dbReference type="NCBI Taxonomy" id="136370"/>
    <lineage>
        <taxon>Eukaryota</taxon>
        <taxon>Fungi</taxon>
        <taxon>Dikarya</taxon>
        <taxon>Ascomycota</taxon>
        <taxon>Pezizomycotina</taxon>
        <taxon>Lecanoromycetes</taxon>
        <taxon>OSLEUM clade</taxon>
        <taxon>Umbilicariomycetidae</taxon>
        <taxon>Umbilicariales</taxon>
        <taxon>Umbilicariaceae</taxon>
        <taxon>Lasallia</taxon>
    </lineage>
</organism>
<proteinExistence type="predicted"/>
<comment type="caution">
    <text evidence="1">The sequence shown here is derived from an EMBL/GenBank/DDBJ whole genome shotgun (WGS) entry which is preliminary data.</text>
</comment>
<accession>A0A5M8PHE1</accession>
<dbReference type="AlphaFoldDB" id="A0A5M8PHE1"/>
<gene>
    <name evidence="1" type="ORF">FRX48_07163</name>
</gene>